<evidence type="ECO:0000256" key="1">
    <source>
        <dbReference type="ARBA" id="ARBA00022857"/>
    </source>
</evidence>
<comment type="similarity">
    <text evidence="3">Belongs to the short-chain dehydrogenases/reductases (SDR) family.</text>
</comment>
<dbReference type="AlphaFoldDB" id="A0A8K1FMH9"/>
<evidence type="ECO:0000256" key="2">
    <source>
        <dbReference type="ARBA" id="ARBA00023002"/>
    </source>
</evidence>
<dbReference type="GO" id="GO:0005737">
    <property type="term" value="C:cytoplasm"/>
    <property type="evidence" value="ECO:0007669"/>
    <property type="project" value="TreeGrafter"/>
</dbReference>
<gene>
    <name evidence="4" type="ORF">Poli38472_004064</name>
</gene>
<dbReference type="PRINTS" id="PR00081">
    <property type="entry name" value="GDHRDH"/>
</dbReference>
<evidence type="ECO:0000313" key="4">
    <source>
        <dbReference type="EMBL" id="TMW66299.1"/>
    </source>
</evidence>
<organism evidence="4 5">
    <name type="scientific">Pythium oligandrum</name>
    <name type="common">Mycoparasitic fungus</name>
    <dbReference type="NCBI Taxonomy" id="41045"/>
    <lineage>
        <taxon>Eukaryota</taxon>
        <taxon>Sar</taxon>
        <taxon>Stramenopiles</taxon>
        <taxon>Oomycota</taxon>
        <taxon>Peronosporomycetes</taxon>
        <taxon>Pythiales</taxon>
        <taxon>Pythiaceae</taxon>
        <taxon>Pythium</taxon>
    </lineage>
</organism>
<sequence length="229" mass="24505">MSKTVLITGSTRGIGLALAAHYTQEGWKVIGCARDVSAADKLRELAPYKLVQLDAADEASIERAAAELQGEAIDLLINNAGILEKETLENTTKQGLLKQFEVNAVGPFLVTRAFVPQLKAAAAKSGSAIVAQISSDYGSFTEAIPRGLFAYRASKAALNMITRSLSLDLKEDKIVCLLLHPGFVATDMNKHTGPVSQADSVAGLTKVIASTTLEDNGRYCDYTGRNMTW</sequence>
<accession>A0A8K1FMH9</accession>
<dbReference type="Pfam" id="PF00106">
    <property type="entry name" value="adh_short"/>
    <property type="match status" value="1"/>
</dbReference>
<evidence type="ECO:0000313" key="5">
    <source>
        <dbReference type="Proteomes" id="UP000794436"/>
    </source>
</evidence>
<dbReference type="EMBL" id="SPLM01000036">
    <property type="protein sequence ID" value="TMW66299.1"/>
    <property type="molecule type" value="Genomic_DNA"/>
</dbReference>
<dbReference type="InterPro" id="IPR036291">
    <property type="entry name" value="NAD(P)-bd_dom_sf"/>
</dbReference>
<comment type="caution">
    <text evidence="4">The sequence shown here is derived from an EMBL/GenBank/DDBJ whole genome shotgun (WGS) entry which is preliminary data.</text>
</comment>
<dbReference type="Gene3D" id="3.40.50.720">
    <property type="entry name" value="NAD(P)-binding Rossmann-like Domain"/>
    <property type="match status" value="1"/>
</dbReference>
<dbReference type="Proteomes" id="UP000794436">
    <property type="component" value="Unassembled WGS sequence"/>
</dbReference>
<name>A0A8K1FMH9_PYTOL</name>
<evidence type="ECO:0000256" key="3">
    <source>
        <dbReference type="RuleBase" id="RU000363"/>
    </source>
</evidence>
<dbReference type="PRINTS" id="PR00080">
    <property type="entry name" value="SDRFAMILY"/>
</dbReference>
<dbReference type="InterPro" id="IPR002347">
    <property type="entry name" value="SDR_fam"/>
</dbReference>
<reference evidence="4" key="1">
    <citation type="submission" date="2019-03" db="EMBL/GenBank/DDBJ databases">
        <title>Long read genome sequence of the mycoparasitic Pythium oligandrum ATCC 38472 isolated from sugarbeet rhizosphere.</title>
        <authorList>
            <person name="Gaulin E."/>
        </authorList>
    </citation>
    <scope>NUCLEOTIDE SEQUENCE</scope>
    <source>
        <strain evidence="4">ATCC 38472_TT</strain>
    </source>
</reference>
<dbReference type="GO" id="GO:0016491">
    <property type="term" value="F:oxidoreductase activity"/>
    <property type="evidence" value="ECO:0007669"/>
    <property type="project" value="UniProtKB-KW"/>
</dbReference>
<keyword evidence="2" id="KW-0560">Oxidoreductase</keyword>
<dbReference type="InterPro" id="IPR051468">
    <property type="entry name" value="Fungal_SecMetab_SDRs"/>
</dbReference>
<dbReference type="OrthoDB" id="42421at2759"/>
<keyword evidence="5" id="KW-1185">Reference proteome</keyword>
<proteinExistence type="inferred from homology"/>
<dbReference type="PANTHER" id="PTHR43544:SF7">
    <property type="entry name" value="NADB-LER2"/>
    <property type="match status" value="1"/>
</dbReference>
<evidence type="ECO:0008006" key="6">
    <source>
        <dbReference type="Google" id="ProtNLM"/>
    </source>
</evidence>
<keyword evidence="1" id="KW-0521">NADP</keyword>
<dbReference type="PANTHER" id="PTHR43544">
    <property type="entry name" value="SHORT-CHAIN DEHYDROGENASE/REDUCTASE"/>
    <property type="match status" value="1"/>
</dbReference>
<dbReference type="CDD" id="cd05325">
    <property type="entry name" value="carb_red_sniffer_like_SDR_c"/>
    <property type="match status" value="1"/>
</dbReference>
<protein>
    <recommendedName>
        <fullName evidence="6">C-factor</fullName>
    </recommendedName>
</protein>
<dbReference type="SUPFAM" id="SSF51735">
    <property type="entry name" value="NAD(P)-binding Rossmann-fold domains"/>
    <property type="match status" value="1"/>
</dbReference>